<dbReference type="InterPro" id="IPR006035">
    <property type="entry name" value="Ureohydrolase"/>
</dbReference>
<feature type="binding site" evidence="4">
    <location>
        <position position="185"/>
    </location>
    <ligand>
        <name>Mn(2+)</name>
        <dbReference type="ChEBI" id="CHEBI:29035"/>
        <label>1</label>
    </ligand>
</feature>
<dbReference type="PANTHER" id="PTHR11358">
    <property type="entry name" value="ARGINASE/AGMATINASE"/>
    <property type="match status" value="1"/>
</dbReference>
<dbReference type="AlphaFoldDB" id="A0A6L9UDF2"/>
<dbReference type="InterPro" id="IPR020855">
    <property type="entry name" value="Ureohydrolase_Mn_BS"/>
</dbReference>
<accession>A0A6L9UDF2</accession>
<dbReference type="Proteomes" id="UP000483035">
    <property type="component" value="Unassembled WGS sequence"/>
</dbReference>
<dbReference type="PROSITE" id="PS01053">
    <property type="entry name" value="ARGINASE_1"/>
    <property type="match status" value="1"/>
</dbReference>
<evidence type="ECO:0000256" key="2">
    <source>
        <dbReference type="ARBA" id="ARBA00022723"/>
    </source>
</evidence>
<feature type="binding site" evidence="4">
    <location>
        <position position="181"/>
    </location>
    <ligand>
        <name>Mn(2+)</name>
        <dbReference type="ChEBI" id="CHEBI:29035"/>
        <label>1</label>
    </ligand>
</feature>
<dbReference type="GO" id="GO:0046872">
    <property type="term" value="F:metal ion binding"/>
    <property type="evidence" value="ECO:0007669"/>
    <property type="project" value="UniProtKB-KW"/>
</dbReference>
<evidence type="ECO:0000256" key="4">
    <source>
        <dbReference type="PIRSR" id="PIRSR036979-1"/>
    </source>
</evidence>
<dbReference type="InterPro" id="IPR005925">
    <property type="entry name" value="Agmatinase-rel"/>
</dbReference>
<keyword evidence="4" id="KW-0464">Manganese</keyword>
<feature type="binding site" evidence="4">
    <location>
        <position position="159"/>
    </location>
    <ligand>
        <name>Mn(2+)</name>
        <dbReference type="ChEBI" id="CHEBI:29035"/>
        <label>1</label>
    </ligand>
</feature>
<dbReference type="RefSeq" id="WP_163992143.1">
    <property type="nucleotide sequence ID" value="NZ_WUEY01000020.1"/>
</dbReference>
<dbReference type="Pfam" id="PF00491">
    <property type="entry name" value="Arginase"/>
    <property type="match status" value="1"/>
</dbReference>
<keyword evidence="3 5" id="KW-0378">Hydrolase</keyword>
<dbReference type="EMBL" id="WUEY01000020">
    <property type="protein sequence ID" value="NEI73634.1"/>
    <property type="molecule type" value="Genomic_DNA"/>
</dbReference>
<evidence type="ECO:0000313" key="6">
    <source>
        <dbReference type="EMBL" id="NEI73634.1"/>
    </source>
</evidence>
<dbReference type="PANTHER" id="PTHR11358:SF26">
    <property type="entry name" value="GUANIDINO ACID HYDROLASE, MITOCHONDRIAL"/>
    <property type="match status" value="1"/>
</dbReference>
<evidence type="ECO:0000256" key="5">
    <source>
        <dbReference type="RuleBase" id="RU003684"/>
    </source>
</evidence>
<evidence type="ECO:0000256" key="1">
    <source>
        <dbReference type="ARBA" id="ARBA00009227"/>
    </source>
</evidence>
<dbReference type="Gene3D" id="3.40.800.10">
    <property type="entry name" value="Ureohydrolase domain"/>
    <property type="match status" value="1"/>
</dbReference>
<dbReference type="SUPFAM" id="SSF52768">
    <property type="entry name" value="Arginase/deacetylase"/>
    <property type="match status" value="1"/>
</dbReference>
<protein>
    <submittedName>
        <fullName evidence="6">Agmatinase</fullName>
        <ecNumber evidence="6">3.5.3.11</ecNumber>
    </submittedName>
</protein>
<evidence type="ECO:0000256" key="3">
    <source>
        <dbReference type="ARBA" id="ARBA00022801"/>
    </source>
</evidence>
<dbReference type="GO" id="GO:0033389">
    <property type="term" value="P:putrescine biosynthetic process from arginine, via agmatine"/>
    <property type="evidence" value="ECO:0007669"/>
    <property type="project" value="TreeGrafter"/>
</dbReference>
<organism evidence="6 7">
    <name type="scientific">Rhizobium lusitanum</name>
    <dbReference type="NCBI Taxonomy" id="293958"/>
    <lineage>
        <taxon>Bacteria</taxon>
        <taxon>Pseudomonadati</taxon>
        <taxon>Pseudomonadota</taxon>
        <taxon>Alphaproteobacteria</taxon>
        <taxon>Hyphomicrobiales</taxon>
        <taxon>Rhizobiaceae</taxon>
        <taxon>Rhizobium/Agrobacterium group</taxon>
        <taxon>Rhizobium</taxon>
    </lineage>
</organism>
<gene>
    <name evidence="6" type="primary">speB</name>
    <name evidence="6" type="ORF">GR212_29200</name>
</gene>
<feature type="binding site" evidence="4">
    <location>
        <position position="183"/>
    </location>
    <ligand>
        <name>Mn(2+)</name>
        <dbReference type="ChEBI" id="CHEBI:29035"/>
        <label>1</label>
    </ligand>
</feature>
<dbReference type="PIRSF" id="PIRSF036979">
    <property type="entry name" value="Arginase"/>
    <property type="match status" value="1"/>
</dbReference>
<comment type="cofactor">
    <cofactor evidence="4">
        <name>Mn(2+)</name>
        <dbReference type="ChEBI" id="CHEBI:29035"/>
    </cofactor>
    <text evidence="4">Binds 2 manganese ions per subunit.</text>
</comment>
<dbReference type="PROSITE" id="PS51409">
    <property type="entry name" value="ARGINASE_2"/>
    <property type="match status" value="1"/>
</dbReference>
<dbReference type="InterPro" id="IPR023696">
    <property type="entry name" value="Ureohydrolase_dom_sf"/>
</dbReference>
<feature type="binding site" evidence="4">
    <location>
        <position position="270"/>
    </location>
    <ligand>
        <name>Mn(2+)</name>
        <dbReference type="ChEBI" id="CHEBI:29035"/>
        <label>1</label>
    </ligand>
</feature>
<dbReference type="EC" id="3.5.3.11" evidence="6"/>
<comment type="caution">
    <text evidence="6">The sequence shown here is derived from an EMBL/GenBank/DDBJ whole genome shotgun (WGS) entry which is preliminary data.</text>
</comment>
<dbReference type="GO" id="GO:0008783">
    <property type="term" value="F:agmatinase activity"/>
    <property type="evidence" value="ECO:0007669"/>
    <property type="project" value="UniProtKB-EC"/>
</dbReference>
<sequence length="348" mass="37470">MDQDKLNALRAKYGDSHGGELFDDRFRKVADKIFSKSGTRLAPYSGLPTFLSAPYMPVDAEVPDFGNLQVAIVGVPMDLGVTNRPGSRFGPRALRAIERIGPYNHVLETAPVFDLRVADIGDVPFRSRYRLEMSHVDIEKRFNQIVEAGVLPLAVGGDHSITHPILKAVGKKRPVGMIHIDAHCDTGGAFDQTKFHHGGPFRNAVLDGVLDPARTIQIGIRGSAEYLWEFSYESGMTVIHTEEVSGLGIPAIIEKAKAIVGGGPTYLSFDIDSLDPSFAPGTGTPEMGGLTSREVLEIIRGLKGVNIVGGDVVEVAPQYDATTNTAHAGAQVLFEILSLMVFSTSMAS</sequence>
<proteinExistence type="inferred from homology"/>
<name>A0A6L9UDF2_9HYPH</name>
<reference evidence="6 7" key="1">
    <citation type="submission" date="2019-12" db="EMBL/GenBank/DDBJ databases">
        <title>Rhizobium genotypes associated with high levels of biological nitrogen fixation by grain legumes in a temperate-maritime cropping system.</title>
        <authorList>
            <person name="Maluk M."/>
            <person name="Francesc Ferrando Molina F."/>
            <person name="Lopez Del Egido L."/>
            <person name="Lafos M."/>
            <person name="Langarica-Fuentes A."/>
            <person name="Gebre Yohannes G."/>
            <person name="Young M.W."/>
            <person name="Martin P."/>
            <person name="Gantlett R."/>
            <person name="Kenicer G."/>
            <person name="Hawes C."/>
            <person name="Begg G.S."/>
            <person name="Quilliam R.S."/>
            <person name="Squire G.R."/>
            <person name="Poole P.S."/>
            <person name="Young P.W."/>
            <person name="Iannetta P.M."/>
            <person name="James E.K."/>
        </authorList>
    </citation>
    <scope>NUCLEOTIDE SEQUENCE [LARGE SCALE GENOMIC DNA]</scope>
    <source>
        <strain evidence="6 7">JHI1118</strain>
    </source>
</reference>
<evidence type="ECO:0000313" key="7">
    <source>
        <dbReference type="Proteomes" id="UP000483035"/>
    </source>
</evidence>
<dbReference type="CDD" id="cd11592">
    <property type="entry name" value="Agmatinase_PAH"/>
    <property type="match status" value="1"/>
</dbReference>
<keyword evidence="2 4" id="KW-0479">Metal-binding</keyword>
<feature type="binding site" evidence="4">
    <location>
        <position position="272"/>
    </location>
    <ligand>
        <name>Mn(2+)</name>
        <dbReference type="ChEBI" id="CHEBI:29035"/>
        <label>1</label>
    </ligand>
</feature>
<dbReference type="NCBIfam" id="TIGR01230">
    <property type="entry name" value="agmatinase"/>
    <property type="match status" value="1"/>
</dbReference>
<comment type="similarity">
    <text evidence="1">Belongs to the arginase family. Agmatinase subfamily.</text>
</comment>